<keyword evidence="2" id="KW-0677">Repeat</keyword>
<keyword evidence="5" id="KW-1185">Reference proteome</keyword>
<evidence type="ECO:0000313" key="5">
    <source>
        <dbReference type="Proteomes" id="UP000015102"/>
    </source>
</evidence>
<dbReference type="STRING" id="36166.T1H053"/>
<dbReference type="GO" id="GO:0005774">
    <property type="term" value="C:vacuolar membrane"/>
    <property type="evidence" value="ECO:0007669"/>
    <property type="project" value="TreeGrafter"/>
</dbReference>
<dbReference type="GO" id="GO:0034198">
    <property type="term" value="P:cellular response to amino acid starvation"/>
    <property type="evidence" value="ECO:0007669"/>
    <property type="project" value="TreeGrafter"/>
</dbReference>
<evidence type="ECO:0000256" key="2">
    <source>
        <dbReference type="ARBA" id="ARBA00022737"/>
    </source>
</evidence>
<sequence>MGTQPVLYAHRESNIQDRLNTQITYLKLYTKSSRSKSIHKPITSPVVQIYDFKRLLFLNKEIAMNFEIHKSDLVGTCRRSQKIVEANGRPDLVPIWMLAELIASNCTPLEENCGELLFSNDPFKKNILESLILHFAINGDIQTAVMLCAVFHKCCPENEPATKNILSPMGSPYHTVLPIDKFNTHLSEQSLAMQLKQNRSNSWSDSLDVQDSLKTLHQEKEIFTCSLIKKSITIYSQTLRLFKKGVEFAAECKNCGKPNKSPSCNSCKNMIMYCIICRLPVRGSANVCLICGHGGHTKHLESWFLNHDICPTGCGCQCLEENVALLEKVC</sequence>
<dbReference type="AlphaFoldDB" id="T1H053"/>
<protein>
    <recommendedName>
        <fullName evidence="3">WDR59/RTC1-like RING zinc finger domain-containing protein</fullName>
    </recommendedName>
</protein>
<dbReference type="EnsemblMetazoa" id="MESCA009521-RA">
    <property type="protein sequence ID" value="MESCA009521-PA"/>
    <property type="gene ID" value="MESCA009521"/>
</dbReference>
<dbReference type="GO" id="GO:0035859">
    <property type="term" value="C:Seh1-associated complex"/>
    <property type="evidence" value="ECO:0007669"/>
    <property type="project" value="TreeGrafter"/>
</dbReference>
<dbReference type="OMA" id="VICKIAV"/>
<dbReference type="PANTHER" id="PTHR46170">
    <property type="entry name" value="GATOR COMPLEX PROTEIN WDR59"/>
    <property type="match status" value="1"/>
</dbReference>
<dbReference type="InterPro" id="IPR049567">
    <property type="entry name" value="WDR59-like"/>
</dbReference>
<organism evidence="4 5">
    <name type="scientific">Megaselia scalaris</name>
    <name type="common">Humpbacked fly</name>
    <name type="synonym">Phora scalaris</name>
    <dbReference type="NCBI Taxonomy" id="36166"/>
    <lineage>
        <taxon>Eukaryota</taxon>
        <taxon>Metazoa</taxon>
        <taxon>Ecdysozoa</taxon>
        <taxon>Arthropoda</taxon>
        <taxon>Hexapoda</taxon>
        <taxon>Insecta</taxon>
        <taxon>Pterygota</taxon>
        <taxon>Neoptera</taxon>
        <taxon>Endopterygota</taxon>
        <taxon>Diptera</taxon>
        <taxon>Brachycera</taxon>
        <taxon>Muscomorpha</taxon>
        <taxon>Platypezoidea</taxon>
        <taxon>Phoridae</taxon>
        <taxon>Megaseliini</taxon>
        <taxon>Megaselia</taxon>
    </lineage>
</organism>
<evidence type="ECO:0000313" key="4">
    <source>
        <dbReference type="EnsemblMetazoa" id="MESCA009521-PA"/>
    </source>
</evidence>
<accession>T1H053</accession>
<dbReference type="InterPro" id="IPR049566">
    <property type="entry name" value="WDR59_RTC1-like_RING_Znf"/>
</dbReference>
<keyword evidence="1" id="KW-0853">WD repeat</keyword>
<evidence type="ECO:0000259" key="3">
    <source>
        <dbReference type="Pfam" id="PF17120"/>
    </source>
</evidence>
<dbReference type="EMBL" id="CAQQ02381243">
    <property type="status" value="NOT_ANNOTATED_CDS"/>
    <property type="molecule type" value="Genomic_DNA"/>
</dbReference>
<dbReference type="GO" id="GO:0035591">
    <property type="term" value="F:signaling adaptor activity"/>
    <property type="evidence" value="ECO:0007669"/>
    <property type="project" value="TreeGrafter"/>
</dbReference>
<dbReference type="Proteomes" id="UP000015102">
    <property type="component" value="Unassembled WGS sequence"/>
</dbReference>
<dbReference type="Pfam" id="PF17120">
    <property type="entry name" value="zf-RING_16"/>
    <property type="match status" value="1"/>
</dbReference>
<dbReference type="PANTHER" id="PTHR46170:SF1">
    <property type="entry name" value="GATOR COMPLEX PROTEIN WDR59"/>
    <property type="match status" value="1"/>
</dbReference>
<dbReference type="HOGENOM" id="CLU_050289_0_0_1"/>
<dbReference type="GO" id="GO:1904263">
    <property type="term" value="P:positive regulation of TORC1 signaling"/>
    <property type="evidence" value="ECO:0007669"/>
    <property type="project" value="TreeGrafter"/>
</dbReference>
<proteinExistence type="predicted"/>
<reference evidence="5" key="1">
    <citation type="submission" date="2013-02" db="EMBL/GenBank/DDBJ databases">
        <authorList>
            <person name="Hughes D."/>
        </authorList>
    </citation>
    <scope>NUCLEOTIDE SEQUENCE</scope>
    <source>
        <strain>Durham</strain>
        <strain evidence="5">NC isolate 2 -- Noor lab</strain>
    </source>
</reference>
<feature type="domain" description="WDR59/RTC1-like RING zinc finger" evidence="3">
    <location>
        <begin position="270"/>
        <end position="321"/>
    </location>
</feature>
<name>T1H053_MEGSC</name>
<evidence type="ECO:0000256" key="1">
    <source>
        <dbReference type="ARBA" id="ARBA00022574"/>
    </source>
</evidence>
<reference evidence="4" key="2">
    <citation type="submission" date="2015-06" db="UniProtKB">
        <authorList>
            <consortium name="EnsemblMetazoa"/>
        </authorList>
    </citation>
    <scope>IDENTIFICATION</scope>
</reference>